<dbReference type="OrthoDB" id="3631840at2"/>
<dbReference type="Pfam" id="PF12833">
    <property type="entry name" value="HTH_18"/>
    <property type="match status" value="1"/>
</dbReference>
<dbReference type="SUPFAM" id="SSF46689">
    <property type="entry name" value="Homeodomain-like"/>
    <property type="match status" value="2"/>
</dbReference>
<dbReference type="Pfam" id="PF02311">
    <property type="entry name" value="AraC_binding"/>
    <property type="match status" value="1"/>
</dbReference>
<keyword evidence="1" id="KW-0805">Transcription regulation</keyword>
<dbReference type="SMART" id="SM00342">
    <property type="entry name" value="HTH_ARAC"/>
    <property type="match status" value="1"/>
</dbReference>
<evidence type="ECO:0000313" key="5">
    <source>
        <dbReference type="EMBL" id="RQP24158.1"/>
    </source>
</evidence>
<dbReference type="AlphaFoldDB" id="A0A3N7HPL6"/>
<dbReference type="InterPro" id="IPR050204">
    <property type="entry name" value="AraC_XylS_family_regulators"/>
</dbReference>
<evidence type="ECO:0000256" key="2">
    <source>
        <dbReference type="ARBA" id="ARBA00023125"/>
    </source>
</evidence>
<keyword evidence="3" id="KW-0804">Transcription</keyword>
<dbReference type="EMBL" id="QUSW01000003">
    <property type="protein sequence ID" value="RQP24158.1"/>
    <property type="molecule type" value="Genomic_DNA"/>
</dbReference>
<dbReference type="SUPFAM" id="SSF51215">
    <property type="entry name" value="Regulatory protein AraC"/>
    <property type="match status" value="1"/>
</dbReference>
<dbReference type="GO" id="GO:0043565">
    <property type="term" value="F:sequence-specific DNA binding"/>
    <property type="evidence" value="ECO:0007669"/>
    <property type="project" value="InterPro"/>
</dbReference>
<evidence type="ECO:0000313" key="6">
    <source>
        <dbReference type="Proteomes" id="UP000267464"/>
    </source>
</evidence>
<keyword evidence="2" id="KW-0238">DNA-binding</keyword>
<name>A0A3N7HPL6_9BURK</name>
<accession>A0A3N7HPL6</accession>
<dbReference type="InterPro" id="IPR003313">
    <property type="entry name" value="AraC-bd"/>
</dbReference>
<dbReference type="Proteomes" id="UP000267464">
    <property type="component" value="Unassembled WGS sequence"/>
</dbReference>
<dbReference type="PROSITE" id="PS01124">
    <property type="entry name" value="HTH_ARAC_FAMILY_2"/>
    <property type="match status" value="1"/>
</dbReference>
<sequence length="288" mass="31935">MDGERLPECAAVPARFDHPHDAAQFKRMHREGIELYQAHIVRFAFDPHVHEGFGLGAIEAGVERFRYRGSDHLAPAQSVVLMNPDVLHTGRAETPQGWRYRMIYIEPRVVEAVTGERGWWFAEPVAHEPAVAQRLNALLASMWQADDALARDGALMELLDAVRPLARGAGPGQATPVGSDSALDRAITLMRDRLADSLSLDDLAAVADLSPFHFQRRFKARHHATPHQVLMALRLFRAKQLLAAGCAPVAVAADVGLADQAHLTRRFARMYGVTPARYQQQLGQRPAR</sequence>
<dbReference type="InterPro" id="IPR018060">
    <property type="entry name" value="HTH_AraC"/>
</dbReference>
<gene>
    <name evidence="5" type="ORF">DZC73_12600</name>
</gene>
<dbReference type="RefSeq" id="WP_124540609.1">
    <property type="nucleotide sequence ID" value="NZ_QUSW01000003.1"/>
</dbReference>
<evidence type="ECO:0000256" key="3">
    <source>
        <dbReference type="ARBA" id="ARBA00023163"/>
    </source>
</evidence>
<dbReference type="InterPro" id="IPR009057">
    <property type="entry name" value="Homeodomain-like_sf"/>
</dbReference>
<dbReference type="PANTHER" id="PTHR46796:SF2">
    <property type="entry name" value="TRANSCRIPTIONAL REGULATORY PROTEIN"/>
    <property type="match status" value="1"/>
</dbReference>
<feature type="domain" description="HTH araC/xylS-type" evidence="4">
    <location>
        <begin position="184"/>
        <end position="281"/>
    </location>
</feature>
<keyword evidence="6" id="KW-1185">Reference proteome</keyword>
<dbReference type="GO" id="GO:0003700">
    <property type="term" value="F:DNA-binding transcription factor activity"/>
    <property type="evidence" value="ECO:0007669"/>
    <property type="project" value="InterPro"/>
</dbReference>
<evidence type="ECO:0000259" key="4">
    <source>
        <dbReference type="PROSITE" id="PS01124"/>
    </source>
</evidence>
<dbReference type="Gene3D" id="1.10.10.60">
    <property type="entry name" value="Homeodomain-like"/>
    <property type="match status" value="1"/>
</dbReference>
<reference evidence="5 6" key="2">
    <citation type="submission" date="2018-12" db="EMBL/GenBank/DDBJ databases">
        <title>Rhizobacter gummiphilus sp. nov., a rubber-degrading bacterium isolated from the soil of a botanical garden in Japan.</title>
        <authorList>
            <person name="Shunsuke S.S."/>
        </authorList>
    </citation>
    <scope>NUCLEOTIDE SEQUENCE [LARGE SCALE GENOMIC DNA]</scope>
    <source>
        <strain evidence="5 6">S-16</strain>
    </source>
</reference>
<organism evidence="5 6">
    <name type="scientific">Piscinibacter terrae</name>
    <dbReference type="NCBI Taxonomy" id="2496871"/>
    <lineage>
        <taxon>Bacteria</taxon>
        <taxon>Pseudomonadati</taxon>
        <taxon>Pseudomonadota</taxon>
        <taxon>Betaproteobacteria</taxon>
        <taxon>Burkholderiales</taxon>
        <taxon>Sphaerotilaceae</taxon>
        <taxon>Piscinibacter</taxon>
    </lineage>
</organism>
<dbReference type="PANTHER" id="PTHR46796">
    <property type="entry name" value="HTH-TYPE TRANSCRIPTIONAL ACTIVATOR RHAS-RELATED"/>
    <property type="match status" value="1"/>
</dbReference>
<comment type="caution">
    <text evidence="5">The sequence shown here is derived from an EMBL/GenBank/DDBJ whole genome shotgun (WGS) entry which is preliminary data.</text>
</comment>
<reference evidence="5 6" key="1">
    <citation type="submission" date="2018-08" db="EMBL/GenBank/DDBJ databases">
        <authorList>
            <person name="Khan S.A."/>
            <person name="Jeon C.O."/>
            <person name="Chun B.H."/>
            <person name="Jeong S.E."/>
        </authorList>
    </citation>
    <scope>NUCLEOTIDE SEQUENCE [LARGE SCALE GENOMIC DNA]</scope>
    <source>
        <strain evidence="5 6">S-16</strain>
    </source>
</reference>
<dbReference type="InterPro" id="IPR037923">
    <property type="entry name" value="HTH-like"/>
</dbReference>
<evidence type="ECO:0000256" key="1">
    <source>
        <dbReference type="ARBA" id="ARBA00023015"/>
    </source>
</evidence>
<proteinExistence type="predicted"/>
<protein>
    <submittedName>
        <fullName evidence="5">AraC family transcriptional regulator</fullName>
    </submittedName>
</protein>